<dbReference type="GO" id="GO:0003677">
    <property type="term" value="F:DNA binding"/>
    <property type="evidence" value="ECO:0007669"/>
    <property type="project" value="UniProtKB-KW"/>
</dbReference>
<dbReference type="SUPFAM" id="SSF47413">
    <property type="entry name" value="lambda repressor-like DNA-binding domains"/>
    <property type="match status" value="1"/>
</dbReference>
<dbReference type="PANTHER" id="PTHR36924:SF1">
    <property type="entry name" value="ANTITOXIN HIGA-1"/>
    <property type="match status" value="1"/>
</dbReference>
<feature type="domain" description="HTH cro/C1-type" evidence="2">
    <location>
        <begin position="23"/>
        <end position="70"/>
    </location>
</feature>
<dbReference type="OrthoDB" id="3174593at2"/>
<dbReference type="InterPro" id="IPR001387">
    <property type="entry name" value="Cro/C1-type_HTH"/>
</dbReference>
<gene>
    <name evidence="3" type="ORF">FRZ61_36550</name>
</gene>
<dbReference type="PROSITE" id="PS50943">
    <property type="entry name" value="HTH_CROC1"/>
    <property type="match status" value="1"/>
</dbReference>
<dbReference type="KEGG" id="hadh:FRZ61_36550"/>
<dbReference type="PANTHER" id="PTHR36924">
    <property type="entry name" value="ANTITOXIN HIGA-1"/>
    <property type="match status" value="1"/>
</dbReference>
<dbReference type="EMBL" id="CP042582">
    <property type="protein sequence ID" value="QEX23716.1"/>
    <property type="molecule type" value="Genomic_DNA"/>
</dbReference>
<dbReference type="Proteomes" id="UP000325797">
    <property type="component" value="Chromosome"/>
</dbReference>
<dbReference type="CDD" id="cd00093">
    <property type="entry name" value="HTH_XRE"/>
    <property type="match status" value="1"/>
</dbReference>
<sequence>MSVHKKIHIHPGEILKEEFLVPLGISANRLAVSLDLPANRISSIINGERSITAETAILLGRAFRTTPEFWMNLQAHHDLEIAKDEVSTARIERADKLAKELRAA</sequence>
<evidence type="ECO:0000256" key="1">
    <source>
        <dbReference type="ARBA" id="ARBA00023125"/>
    </source>
</evidence>
<dbReference type="InterPro" id="IPR013430">
    <property type="entry name" value="Toxin_antidote_HigA"/>
</dbReference>
<accession>A0A5J6N8R5</accession>
<evidence type="ECO:0000313" key="3">
    <source>
        <dbReference type="EMBL" id="QEX23716.1"/>
    </source>
</evidence>
<proteinExistence type="predicted"/>
<keyword evidence="4" id="KW-1185">Reference proteome</keyword>
<evidence type="ECO:0000259" key="2">
    <source>
        <dbReference type="PROSITE" id="PS50943"/>
    </source>
</evidence>
<protein>
    <recommendedName>
        <fullName evidence="2">HTH cro/C1-type domain-containing protein</fullName>
    </recommendedName>
</protein>
<dbReference type="NCBIfam" id="TIGR02607">
    <property type="entry name" value="antidote_HigA"/>
    <property type="match status" value="1"/>
</dbReference>
<dbReference type="InterPro" id="IPR010982">
    <property type="entry name" value="Lambda_DNA-bd_dom_sf"/>
</dbReference>
<evidence type="ECO:0000313" key="4">
    <source>
        <dbReference type="Proteomes" id="UP000325797"/>
    </source>
</evidence>
<keyword evidence="1" id="KW-0238">DNA-binding</keyword>
<reference evidence="3 4" key="1">
    <citation type="submission" date="2019-08" db="EMBL/GenBank/DDBJ databases">
        <title>Hyperibacter terrae gen. nov., sp. nov. and Hyperibacter viscosus sp. nov., two new members in the family Rhodospirillaceae isolated from the rhizosphere of Hypericum perforatum.</title>
        <authorList>
            <person name="Noviana Z."/>
        </authorList>
    </citation>
    <scope>NUCLEOTIDE SEQUENCE [LARGE SCALE GENOMIC DNA]</scope>
    <source>
        <strain evidence="3 4">R5959</strain>
    </source>
</reference>
<dbReference type="AlphaFoldDB" id="A0A5J6N8R5"/>
<organism evidence="3 4">
    <name type="scientific">Hypericibacter adhaerens</name>
    <dbReference type="NCBI Taxonomy" id="2602016"/>
    <lineage>
        <taxon>Bacteria</taxon>
        <taxon>Pseudomonadati</taxon>
        <taxon>Pseudomonadota</taxon>
        <taxon>Alphaproteobacteria</taxon>
        <taxon>Rhodospirillales</taxon>
        <taxon>Dongiaceae</taxon>
        <taxon>Hypericibacter</taxon>
    </lineage>
</organism>
<dbReference type="SMART" id="SM00530">
    <property type="entry name" value="HTH_XRE"/>
    <property type="match status" value="1"/>
</dbReference>
<dbReference type="RefSeq" id="WP_151119063.1">
    <property type="nucleotide sequence ID" value="NZ_CP042582.1"/>
</dbReference>
<dbReference type="Pfam" id="PF01381">
    <property type="entry name" value="HTH_3"/>
    <property type="match status" value="1"/>
</dbReference>
<dbReference type="Gene3D" id="1.10.260.40">
    <property type="entry name" value="lambda repressor-like DNA-binding domains"/>
    <property type="match status" value="1"/>
</dbReference>
<name>A0A5J6N8R5_9PROT</name>